<feature type="compositionally biased region" description="Acidic residues" evidence="1">
    <location>
        <begin position="64"/>
        <end position="74"/>
    </location>
</feature>
<evidence type="ECO:0000313" key="4">
    <source>
        <dbReference type="Proteomes" id="UP001331761"/>
    </source>
</evidence>
<feature type="chain" id="PRO_5042841294" description="RxLR effector protein" evidence="2">
    <location>
        <begin position="23"/>
        <end position="90"/>
    </location>
</feature>
<dbReference type="EMBL" id="WIXE01003238">
    <property type="protein sequence ID" value="KAK5984128.1"/>
    <property type="molecule type" value="Genomic_DNA"/>
</dbReference>
<keyword evidence="4" id="KW-1185">Reference proteome</keyword>
<keyword evidence="2" id="KW-0732">Signal</keyword>
<evidence type="ECO:0000313" key="3">
    <source>
        <dbReference type="EMBL" id="KAK5984128.1"/>
    </source>
</evidence>
<sequence>MPPLPQALLAVALLSVTIAVTAAPATDGKVVSSKSSSLREQAKSMSDKKKLHRGKRQVVFEDTINPEDNEDQYTAEDAIRQQLQRTFPHY</sequence>
<dbReference type="Proteomes" id="UP001331761">
    <property type="component" value="Unassembled WGS sequence"/>
</dbReference>
<evidence type="ECO:0000256" key="2">
    <source>
        <dbReference type="SAM" id="SignalP"/>
    </source>
</evidence>
<comment type="caution">
    <text evidence="3">The sequence shown here is derived from an EMBL/GenBank/DDBJ whole genome shotgun (WGS) entry which is preliminary data.</text>
</comment>
<organism evidence="3 4">
    <name type="scientific">Trichostrongylus colubriformis</name>
    <name type="common">Black scour worm</name>
    <dbReference type="NCBI Taxonomy" id="6319"/>
    <lineage>
        <taxon>Eukaryota</taxon>
        <taxon>Metazoa</taxon>
        <taxon>Ecdysozoa</taxon>
        <taxon>Nematoda</taxon>
        <taxon>Chromadorea</taxon>
        <taxon>Rhabditida</taxon>
        <taxon>Rhabditina</taxon>
        <taxon>Rhabditomorpha</taxon>
        <taxon>Strongyloidea</taxon>
        <taxon>Trichostrongylidae</taxon>
        <taxon>Trichostrongylus</taxon>
    </lineage>
</organism>
<reference evidence="3 4" key="1">
    <citation type="submission" date="2019-10" db="EMBL/GenBank/DDBJ databases">
        <title>Assembly and Annotation for the nematode Trichostrongylus colubriformis.</title>
        <authorList>
            <person name="Martin J."/>
        </authorList>
    </citation>
    <scope>NUCLEOTIDE SEQUENCE [LARGE SCALE GENOMIC DNA]</scope>
    <source>
        <strain evidence="3">G859</strain>
        <tissue evidence="3">Whole worm</tissue>
    </source>
</reference>
<feature type="non-terminal residue" evidence="3">
    <location>
        <position position="90"/>
    </location>
</feature>
<feature type="region of interest" description="Disordered" evidence="1">
    <location>
        <begin position="29"/>
        <end position="74"/>
    </location>
</feature>
<evidence type="ECO:0000256" key="1">
    <source>
        <dbReference type="SAM" id="MobiDB-lite"/>
    </source>
</evidence>
<protein>
    <recommendedName>
        <fullName evidence="5">RxLR effector protein</fullName>
    </recommendedName>
</protein>
<dbReference type="AlphaFoldDB" id="A0AAN8GDZ8"/>
<gene>
    <name evidence="3" type="ORF">GCK32_019806</name>
</gene>
<evidence type="ECO:0008006" key="5">
    <source>
        <dbReference type="Google" id="ProtNLM"/>
    </source>
</evidence>
<proteinExistence type="predicted"/>
<name>A0AAN8GDZ8_TRICO</name>
<feature type="signal peptide" evidence="2">
    <location>
        <begin position="1"/>
        <end position="22"/>
    </location>
</feature>
<accession>A0AAN8GDZ8</accession>